<protein>
    <submittedName>
        <fullName evidence="4">DNA-processing protein DprA</fullName>
    </submittedName>
</protein>
<dbReference type="InterPro" id="IPR057666">
    <property type="entry name" value="DrpA_SLOG"/>
</dbReference>
<reference evidence="5" key="1">
    <citation type="journal article" date="2019" name="Int. J. Syst. Evol. Microbiol.">
        <title>The Global Catalogue of Microorganisms (GCM) 10K type strain sequencing project: providing services to taxonomists for standard genome sequencing and annotation.</title>
        <authorList>
            <consortium name="The Broad Institute Genomics Platform"/>
            <consortium name="The Broad Institute Genome Sequencing Center for Infectious Disease"/>
            <person name="Wu L."/>
            <person name="Ma J."/>
        </authorList>
    </citation>
    <scope>NUCLEOTIDE SEQUENCE [LARGE SCALE GENOMIC DNA]</scope>
    <source>
        <strain evidence="5">CGMCC 4.7357</strain>
    </source>
</reference>
<proteinExistence type="inferred from homology"/>
<dbReference type="InterPro" id="IPR041614">
    <property type="entry name" value="DprA_WH"/>
</dbReference>
<dbReference type="RefSeq" id="WP_380079540.1">
    <property type="nucleotide sequence ID" value="NZ_JBHSGO010000201.1"/>
</dbReference>
<dbReference type="InterPro" id="IPR036388">
    <property type="entry name" value="WH-like_DNA-bd_sf"/>
</dbReference>
<dbReference type="Gene3D" id="3.40.50.450">
    <property type="match status" value="1"/>
</dbReference>
<feature type="domain" description="DprA winged helix" evidence="3">
    <location>
        <begin position="317"/>
        <end position="367"/>
    </location>
</feature>
<dbReference type="SUPFAM" id="SSF102405">
    <property type="entry name" value="MCP/YpsA-like"/>
    <property type="match status" value="1"/>
</dbReference>
<organism evidence="4 5">
    <name type="scientific">Falsiporphyromonas endometrii</name>
    <dbReference type="NCBI Taxonomy" id="1387297"/>
    <lineage>
        <taxon>Bacteria</taxon>
        <taxon>Pseudomonadati</taxon>
        <taxon>Bacteroidota</taxon>
        <taxon>Bacteroidia</taxon>
        <taxon>Bacteroidales</taxon>
        <taxon>Porphyromonadaceae</taxon>
        <taxon>Falsiporphyromonas</taxon>
    </lineage>
</organism>
<keyword evidence="5" id="KW-1185">Reference proteome</keyword>
<dbReference type="PANTHER" id="PTHR43022:SF1">
    <property type="entry name" value="PROTEIN SMF"/>
    <property type="match status" value="1"/>
</dbReference>
<evidence type="ECO:0000259" key="3">
    <source>
        <dbReference type="Pfam" id="PF17782"/>
    </source>
</evidence>
<dbReference type="EMBL" id="JBHSGO010000201">
    <property type="protein sequence ID" value="MFC4666457.1"/>
    <property type="molecule type" value="Genomic_DNA"/>
</dbReference>
<dbReference type="NCBIfam" id="TIGR00732">
    <property type="entry name" value="dprA"/>
    <property type="match status" value="1"/>
</dbReference>
<name>A0ABV9K8T4_9PORP</name>
<accession>A0ABV9K8T4</accession>
<evidence type="ECO:0000259" key="2">
    <source>
        <dbReference type="Pfam" id="PF02481"/>
    </source>
</evidence>
<feature type="domain" description="Smf/DprA SLOG" evidence="2">
    <location>
        <begin position="85"/>
        <end position="295"/>
    </location>
</feature>
<dbReference type="Pfam" id="PF02481">
    <property type="entry name" value="DNA_processg_A"/>
    <property type="match status" value="1"/>
</dbReference>
<evidence type="ECO:0000313" key="4">
    <source>
        <dbReference type="EMBL" id="MFC4666457.1"/>
    </source>
</evidence>
<dbReference type="Pfam" id="PF17782">
    <property type="entry name" value="WHD_DprA"/>
    <property type="match status" value="1"/>
</dbReference>
<dbReference type="PANTHER" id="PTHR43022">
    <property type="entry name" value="PROTEIN SMF"/>
    <property type="match status" value="1"/>
</dbReference>
<dbReference type="Gene3D" id="1.10.10.10">
    <property type="entry name" value="Winged helix-like DNA-binding domain superfamily/Winged helix DNA-binding domain"/>
    <property type="match status" value="1"/>
</dbReference>
<dbReference type="Proteomes" id="UP001596020">
    <property type="component" value="Unassembled WGS sequence"/>
</dbReference>
<comment type="caution">
    <text evidence="4">The sequence shown here is derived from an EMBL/GenBank/DDBJ whole genome shotgun (WGS) entry which is preliminary data.</text>
</comment>
<evidence type="ECO:0000256" key="1">
    <source>
        <dbReference type="ARBA" id="ARBA00006525"/>
    </source>
</evidence>
<evidence type="ECO:0000313" key="5">
    <source>
        <dbReference type="Proteomes" id="UP001596020"/>
    </source>
</evidence>
<gene>
    <name evidence="4" type="primary">dprA</name>
    <name evidence="4" type="ORF">ACFO3G_07585</name>
</gene>
<sequence length="372" mass="41394">MFDTDELACRIALTQARGVGPIIARRLLEVMGSGKAIFESRQNLCNQMKSISSRLVDSLYDSPLLAKSYKHAEWAVEHGVHCYGVDKKHYPTLLREIPDAPSLLFYLGDTTLFEKRCRILSVVGTRSMTSYGERCCRELIKELSENIPNLLIVSGLAYGVDVMAHQSSLDCNVPTIGVLAHGLNRIYPTVHRNVALQMLDNGGLVTEYLDHTNPDRYNFVSRNRIIAGLSHATLVIESSKKGGSLITAKLAMQYNRDVFAVPGRIHDLHSLGCNSIIKSHHAIPVCNAVDIIEAMNWDAIESSVNNSIMTKEMPKNPQHSMIVKYIMKNGPQQINDLSVKCNVTMSEITNILFELEFDGFVTCLPGGIYDVR</sequence>
<dbReference type="InterPro" id="IPR003488">
    <property type="entry name" value="DprA"/>
</dbReference>
<comment type="similarity">
    <text evidence="1">Belongs to the DprA/Smf family.</text>
</comment>